<dbReference type="InterPro" id="IPR036615">
    <property type="entry name" value="Mur_ligase_C_dom_sf"/>
</dbReference>
<name>A0AAU0F4K3_9FLAO</name>
<keyword evidence="2" id="KW-1185">Reference proteome</keyword>
<sequence length="79" mass="8915">MIDDYAHNPAKCAASIRACQPLAKKVVAWFQPHGYKPTKFLRADFVEEISQALRPQDEIWMSEIFYAGGTVEKDISATI</sequence>
<gene>
    <name evidence="1" type="ORF">BPO_1606</name>
</gene>
<evidence type="ECO:0008006" key="3">
    <source>
        <dbReference type="Google" id="ProtNLM"/>
    </source>
</evidence>
<dbReference type="GO" id="GO:0016881">
    <property type="term" value="F:acid-amino acid ligase activity"/>
    <property type="evidence" value="ECO:0007669"/>
    <property type="project" value="InterPro"/>
</dbReference>
<evidence type="ECO:0000313" key="1">
    <source>
        <dbReference type="EMBL" id="WOC52253.1"/>
    </source>
</evidence>
<accession>A0AAU0F4K3</accession>
<dbReference type="RefSeq" id="WP_327983734.1">
    <property type="nucleotide sequence ID" value="NZ_CP136426.1"/>
</dbReference>
<dbReference type="AlphaFoldDB" id="A0AAU0F4K3"/>
<dbReference type="SUPFAM" id="SSF53244">
    <property type="entry name" value="MurD-like peptide ligases, peptide-binding domain"/>
    <property type="match status" value="1"/>
</dbReference>
<dbReference type="KEGG" id="bpor:BPO_1606"/>
<dbReference type="Gene3D" id="3.90.190.20">
    <property type="entry name" value="Mur ligase, C-terminal domain"/>
    <property type="match status" value="1"/>
</dbReference>
<reference evidence="1" key="1">
    <citation type="submission" date="2023-10" db="EMBL/GenBank/DDBJ databases">
        <title>Characterization and whole genome sequencing of a novel strain of Bergeyella porcorum QD2021 isolated from pig.</title>
        <authorList>
            <person name="Liu G."/>
            <person name="Chen C."/>
            <person name="Han X."/>
        </authorList>
    </citation>
    <scope>NUCLEOTIDE SEQUENCE</scope>
    <source>
        <strain evidence="1">QD2021</strain>
    </source>
</reference>
<proteinExistence type="predicted"/>
<protein>
    <recommendedName>
        <fullName evidence="3">Mur ligase C-terminal domain-containing protein</fullName>
    </recommendedName>
</protein>
<evidence type="ECO:0000313" key="2">
    <source>
        <dbReference type="Proteomes" id="UP001432059"/>
    </source>
</evidence>
<dbReference type="Proteomes" id="UP001432059">
    <property type="component" value="Chromosome"/>
</dbReference>
<dbReference type="EMBL" id="CP136426">
    <property type="protein sequence ID" value="WOC52253.1"/>
    <property type="molecule type" value="Genomic_DNA"/>
</dbReference>
<organism evidence="1 2">
    <name type="scientific">Bergeyella porcorum</name>
    <dbReference type="NCBI Taxonomy" id="1735111"/>
    <lineage>
        <taxon>Bacteria</taxon>
        <taxon>Pseudomonadati</taxon>
        <taxon>Bacteroidota</taxon>
        <taxon>Flavobacteriia</taxon>
        <taxon>Flavobacteriales</taxon>
        <taxon>Weeksellaceae</taxon>
        <taxon>Bergeyella</taxon>
    </lineage>
</organism>